<feature type="compositionally biased region" description="Polar residues" evidence="1">
    <location>
        <begin position="73"/>
        <end position="82"/>
    </location>
</feature>
<gene>
    <name evidence="2" type="ORF">CYMTET_28890</name>
</gene>
<feature type="region of interest" description="Disordered" evidence="1">
    <location>
        <begin position="455"/>
        <end position="486"/>
    </location>
</feature>
<evidence type="ECO:0000313" key="3">
    <source>
        <dbReference type="Proteomes" id="UP001190700"/>
    </source>
</evidence>
<feature type="compositionally biased region" description="Low complexity" evidence="1">
    <location>
        <begin position="55"/>
        <end position="71"/>
    </location>
</feature>
<feature type="compositionally biased region" description="Low complexity" evidence="1">
    <location>
        <begin position="1"/>
        <end position="12"/>
    </location>
</feature>
<feature type="region of interest" description="Disordered" evidence="1">
    <location>
        <begin position="1"/>
        <end position="183"/>
    </location>
</feature>
<organism evidence="2 3">
    <name type="scientific">Cymbomonas tetramitiformis</name>
    <dbReference type="NCBI Taxonomy" id="36881"/>
    <lineage>
        <taxon>Eukaryota</taxon>
        <taxon>Viridiplantae</taxon>
        <taxon>Chlorophyta</taxon>
        <taxon>Pyramimonadophyceae</taxon>
        <taxon>Pyramimonadales</taxon>
        <taxon>Pyramimonadaceae</taxon>
        <taxon>Cymbomonas</taxon>
    </lineage>
</organism>
<evidence type="ECO:0000313" key="2">
    <source>
        <dbReference type="EMBL" id="KAK3262237.1"/>
    </source>
</evidence>
<sequence>APLVSASAAPAPVEHKPRIVNGCPPRTYAKPLPRLHFPPPVEEEMQRYEQDSPAELTPLRPESSLPSSRTSYDPMSNRSAAWSYSEPDDTSPASSLPPTPRESYPEPEPALAPLPASSPAPSERPAPQQIREPCKELKPIRMLKIAPTLSRPRKIIPLKPPPPRPAPPERQYLAPPPLGAMPERHVSALQAPAEGLVNFKAASTPGKPPECGAEAPAPLLHSYLDRHGDHREEQKEPTASCGRRSSPSPHTLPAVPSYPGTPSGGLRREATWTPGAHRPVLVPQCEFERAQAERGGTSRKQQVYSAPNEGTGTAFGAFDEMSPRWDKQLAHCAEGNWQALPAHWDHPDSEAFSTSGIDDLVDFDSFGATDRRDATYAHGPRAGSPMVRRRATVDISEGFGTPMASRRATVDVSEGFGTPMASRRATVDVSEDFPLAASSRFTLGRARDPRRRATADDYYDCGNDGGGQWKAPNRRSTIDASSSSSTSLPKISQVLKLRTFVVPEEKVRNDAHLFNAPRRGHL</sequence>
<dbReference type="Proteomes" id="UP001190700">
    <property type="component" value="Unassembled WGS sequence"/>
</dbReference>
<comment type="caution">
    <text evidence="2">The sequence shown here is derived from an EMBL/GenBank/DDBJ whole genome shotgun (WGS) entry which is preliminary data.</text>
</comment>
<dbReference type="AlphaFoldDB" id="A0AAE0FLZ1"/>
<feature type="region of interest" description="Disordered" evidence="1">
    <location>
        <begin position="199"/>
        <end position="277"/>
    </location>
</feature>
<feature type="non-terminal residue" evidence="2">
    <location>
        <position position="1"/>
    </location>
</feature>
<evidence type="ECO:0000256" key="1">
    <source>
        <dbReference type="SAM" id="MobiDB-lite"/>
    </source>
</evidence>
<name>A0AAE0FLZ1_9CHLO</name>
<feature type="compositionally biased region" description="Basic and acidic residues" evidence="1">
    <location>
        <begin position="223"/>
        <end position="236"/>
    </location>
</feature>
<feature type="compositionally biased region" description="Pro residues" evidence="1">
    <location>
        <begin position="158"/>
        <end position="179"/>
    </location>
</feature>
<reference evidence="2 3" key="1">
    <citation type="journal article" date="2015" name="Genome Biol. Evol.">
        <title>Comparative Genomics of a Bacterivorous Green Alga Reveals Evolutionary Causalities and Consequences of Phago-Mixotrophic Mode of Nutrition.</title>
        <authorList>
            <person name="Burns J.A."/>
            <person name="Paasch A."/>
            <person name="Narechania A."/>
            <person name="Kim E."/>
        </authorList>
    </citation>
    <scope>NUCLEOTIDE SEQUENCE [LARGE SCALE GENOMIC DNA]</scope>
    <source>
        <strain evidence="2 3">PLY_AMNH</strain>
    </source>
</reference>
<protein>
    <submittedName>
        <fullName evidence="2">Uncharacterized protein</fullName>
    </submittedName>
</protein>
<keyword evidence="3" id="KW-1185">Reference proteome</keyword>
<dbReference type="EMBL" id="LGRX02016361">
    <property type="protein sequence ID" value="KAK3262237.1"/>
    <property type="molecule type" value="Genomic_DNA"/>
</dbReference>
<feature type="compositionally biased region" description="Pro residues" evidence="1">
    <location>
        <begin position="95"/>
        <end position="124"/>
    </location>
</feature>
<proteinExistence type="predicted"/>
<accession>A0AAE0FLZ1</accession>